<gene>
    <name evidence="1" type="ORF">ACE11A_14300</name>
</gene>
<dbReference type="EMBL" id="JBHGBT010000011">
    <property type="protein sequence ID" value="MFB4195525.1"/>
    <property type="molecule type" value="Genomic_DNA"/>
</dbReference>
<protein>
    <submittedName>
        <fullName evidence="1">Uncharacterized protein</fullName>
    </submittedName>
</protein>
<keyword evidence="2" id="KW-1185">Reference proteome</keyword>
<comment type="caution">
    <text evidence="1">The sequence shown here is derived from an EMBL/GenBank/DDBJ whole genome shotgun (WGS) entry which is preliminary data.</text>
</comment>
<name>A0ABV4ZN15_9ACTN</name>
<dbReference type="Proteomes" id="UP001577267">
    <property type="component" value="Unassembled WGS sequence"/>
</dbReference>
<evidence type="ECO:0000313" key="1">
    <source>
        <dbReference type="EMBL" id="MFB4195525.1"/>
    </source>
</evidence>
<reference evidence="1 2" key="1">
    <citation type="submission" date="2024-09" db="EMBL/GenBank/DDBJ databases">
        <title>Draft genome sequence of multifaceted antimicrobials producing Streptomyces sp. strain FH1.</title>
        <authorList>
            <person name="Hassan F."/>
            <person name="Ali H."/>
            <person name="Hassan N."/>
            <person name="Nawaz A."/>
        </authorList>
    </citation>
    <scope>NUCLEOTIDE SEQUENCE [LARGE SCALE GENOMIC DNA]</scope>
    <source>
        <strain evidence="1 2">FH1</strain>
    </source>
</reference>
<organism evidence="1 2">
    <name type="scientific">Streptomyces carpaticus</name>
    <dbReference type="NCBI Taxonomy" id="285558"/>
    <lineage>
        <taxon>Bacteria</taxon>
        <taxon>Bacillati</taxon>
        <taxon>Actinomycetota</taxon>
        <taxon>Actinomycetes</taxon>
        <taxon>Kitasatosporales</taxon>
        <taxon>Streptomycetaceae</taxon>
        <taxon>Streptomyces</taxon>
    </lineage>
</organism>
<evidence type="ECO:0000313" key="2">
    <source>
        <dbReference type="Proteomes" id="UP001577267"/>
    </source>
</evidence>
<sequence>MAQAPAQLRIETPPDEALTKLLRDRKVTPRHVFDATGERGLHDKDPWEFMKAVTGAYFSTYNFTDLIARWNPERISSEHRATVESLLKLRWTLRHYTKSRKPEYRRIVPAFDVVRRGNSLESAATAGEGSTHPFDWAALGNVKFTFFLLAVNGIPAYGNLVGHSQKLGDVYPYYAEWPMGSADFHDCWMSLDLKDLVNHEYPPEMNTVYLKPPYPACRGTGKEIVTAMALYLAENKLPANATAQQVIEKINRLEPGCFWEVKNAHSPVVDAWRPTETGT</sequence>
<dbReference type="RefSeq" id="WP_375063470.1">
    <property type="nucleotide sequence ID" value="NZ_JBHGBT010000011.1"/>
</dbReference>
<proteinExistence type="predicted"/>
<accession>A0ABV4ZN15</accession>